<dbReference type="AlphaFoldDB" id="A0A812WC14"/>
<protein>
    <submittedName>
        <fullName evidence="2">Uncharacterized protein</fullName>
    </submittedName>
</protein>
<organism evidence="2 3">
    <name type="scientific">Symbiodinium pilosum</name>
    <name type="common">Dinoflagellate</name>
    <dbReference type="NCBI Taxonomy" id="2952"/>
    <lineage>
        <taxon>Eukaryota</taxon>
        <taxon>Sar</taxon>
        <taxon>Alveolata</taxon>
        <taxon>Dinophyceae</taxon>
        <taxon>Suessiales</taxon>
        <taxon>Symbiodiniaceae</taxon>
        <taxon>Symbiodinium</taxon>
    </lineage>
</organism>
<name>A0A812WC14_SYMPI</name>
<accession>A0A812WC14</accession>
<gene>
    <name evidence="2" type="ORF">SPIL2461_LOCUS18818</name>
</gene>
<sequence>MCSRGPLCASLWSPCSGRGAAVRRAVAKFEQRRRPSEKRHEHPRGQNVPETGAQLSLQQKPRPALEEAPSSREGQAGKTSARPQVVKEIALYLRSQTPKRRGSSEQILRTAAKRHWDMAGYSNLSRDEVEKAIFLGSGKRVPRTTSQALVDVSSAAPKVRDTEPKQGEQAPVTQAAQRPLAAPAKDMDEQRCRQGVQELKQPRGAWGRVVDALRSERPVWPR</sequence>
<feature type="region of interest" description="Disordered" evidence="1">
    <location>
        <begin position="26"/>
        <end position="85"/>
    </location>
</feature>
<dbReference type="EMBL" id="CAJNIZ010044091">
    <property type="protein sequence ID" value="CAE7677769.1"/>
    <property type="molecule type" value="Genomic_DNA"/>
</dbReference>
<evidence type="ECO:0000313" key="3">
    <source>
        <dbReference type="Proteomes" id="UP000649617"/>
    </source>
</evidence>
<keyword evidence="3" id="KW-1185">Reference proteome</keyword>
<evidence type="ECO:0000256" key="1">
    <source>
        <dbReference type="SAM" id="MobiDB-lite"/>
    </source>
</evidence>
<feature type="region of interest" description="Disordered" evidence="1">
    <location>
        <begin position="152"/>
        <end position="204"/>
    </location>
</feature>
<dbReference type="OrthoDB" id="445806at2759"/>
<reference evidence="2" key="1">
    <citation type="submission" date="2021-02" db="EMBL/GenBank/DDBJ databases">
        <authorList>
            <person name="Dougan E. K."/>
            <person name="Rhodes N."/>
            <person name="Thang M."/>
            <person name="Chan C."/>
        </authorList>
    </citation>
    <scope>NUCLEOTIDE SEQUENCE</scope>
</reference>
<feature type="compositionally biased region" description="Basic and acidic residues" evidence="1">
    <location>
        <begin position="27"/>
        <end position="44"/>
    </location>
</feature>
<evidence type="ECO:0000313" key="2">
    <source>
        <dbReference type="EMBL" id="CAE7677769.1"/>
    </source>
</evidence>
<comment type="caution">
    <text evidence="2">The sequence shown here is derived from an EMBL/GenBank/DDBJ whole genome shotgun (WGS) entry which is preliminary data.</text>
</comment>
<dbReference type="Proteomes" id="UP000649617">
    <property type="component" value="Unassembled WGS sequence"/>
</dbReference>
<proteinExistence type="predicted"/>